<name>A0A2H1JGA2_9MICO</name>
<dbReference type="AlphaFoldDB" id="A0A2H1JGA2"/>
<gene>
    <name evidence="1" type="ORF">BANT10_01988</name>
</gene>
<evidence type="ECO:0000313" key="2">
    <source>
        <dbReference type="Proteomes" id="UP000234342"/>
    </source>
</evidence>
<protein>
    <recommendedName>
        <fullName evidence="3">DUF559 domain-containing protein</fullName>
    </recommendedName>
</protein>
<keyword evidence="2" id="KW-1185">Reference proteome</keyword>
<dbReference type="RefSeq" id="WP_101643344.1">
    <property type="nucleotide sequence ID" value="NZ_FXZE01000007.1"/>
</dbReference>
<evidence type="ECO:0000313" key="1">
    <source>
        <dbReference type="EMBL" id="SMX86527.1"/>
    </source>
</evidence>
<evidence type="ECO:0008006" key="3">
    <source>
        <dbReference type="Google" id="ProtNLM"/>
    </source>
</evidence>
<organism evidence="1 2">
    <name type="scientific">Brevibacterium antiquum</name>
    <dbReference type="NCBI Taxonomy" id="234835"/>
    <lineage>
        <taxon>Bacteria</taxon>
        <taxon>Bacillati</taxon>
        <taxon>Actinomycetota</taxon>
        <taxon>Actinomycetes</taxon>
        <taxon>Micrococcales</taxon>
        <taxon>Brevibacteriaceae</taxon>
        <taxon>Brevibacterium</taxon>
    </lineage>
</organism>
<reference evidence="2" key="1">
    <citation type="submission" date="2017-03" db="EMBL/GenBank/DDBJ databases">
        <authorList>
            <person name="Monnet C."/>
        </authorList>
    </citation>
    <scope>NUCLEOTIDE SEQUENCE [LARGE SCALE GENOMIC DNA]</scope>
    <source>
        <strain evidence="2">P10</strain>
    </source>
</reference>
<dbReference type="Proteomes" id="UP000234342">
    <property type="component" value="Unassembled WGS sequence"/>
</dbReference>
<sequence>MYNIVYYRELESAGVSTRLIRQAQECCLLKLCNGVYTVTLVCGIDSHRRIARFAEDTAWTDRHRATPPQELRNDYHYQELLRRLRILHYPRYRADDTFWGTSAAMLQNIPLLGIDAGPISVAHPRSSSKTREIHRSNRLIGRADRIRHLHLEVTTPVRTSLDLIHIRGQQAGFAAMETVLRQVLLTRYGATEPKFGYPPDFLRLARGELVDNWYPVIERLTTGQTTARRMCDALNPKSESIAESYCSFDLKALHIDGFDQQVKIYDDAGFVSRTDFVHRETMTILEVDGVGKYIKVGRELMNRESDQHNRLLALGYTVVRFRFKELLNLSVFATKLFSQAPELRKHVHGGG</sequence>
<dbReference type="EMBL" id="FXZE01000007">
    <property type="protein sequence ID" value="SMX86527.1"/>
    <property type="molecule type" value="Genomic_DNA"/>
</dbReference>
<proteinExistence type="predicted"/>
<accession>A0A2H1JGA2</accession>